<organism evidence="2 3">
    <name type="scientific">Malus domestica</name>
    <name type="common">Apple</name>
    <name type="synonym">Pyrus malus</name>
    <dbReference type="NCBI Taxonomy" id="3750"/>
    <lineage>
        <taxon>Eukaryota</taxon>
        <taxon>Viridiplantae</taxon>
        <taxon>Streptophyta</taxon>
        <taxon>Embryophyta</taxon>
        <taxon>Tracheophyta</taxon>
        <taxon>Spermatophyta</taxon>
        <taxon>Magnoliopsida</taxon>
        <taxon>eudicotyledons</taxon>
        <taxon>Gunneridae</taxon>
        <taxon>Pentapetalae</taxon>
        <taxon>rosids</taxon>
        <taxon>fabids</taxon>
        <taxon>Rosales</taxon>
        <taxon>Rosaceae</taxon>
        <taxon>Amygdaloideae</taxon>
        <taxon>Maleae</taxon>
        <taxon>Malus</taxon>
    </lineage>
</organism>
<protein>
    <submittedName>
        <fullName evidence="2">Uncharacterized protein</fullName>
    </submittedName>
</protein>
<reference evidence="2 3" key="1">
    <citation type="submission" date="2018-10" db="EMBL/GenBank/DDBJ databases">
        <title>A high-quality apple genome assembly.</title>
        <authorList>
            <person name="Hu J."/>
        </authorList>
    </citation>
    <scope>NUCLEOTIDE SEQUENCE [LARGE SCALE GENOMIC DNA]</scope>
    <source>
        <strain evidence="3">cv. HFTH1</strain>
        <tissue evidence="2">Young leaf</tissue>
    </source>
</reference>
<dbReference type="Proteomes" id="UP000290289">
    <property type="component" value="Chromosome 15"/>
</dbReference>
<evidence type="ECO:0000313" key="3">
    <source>
        <dbReference type="Proteomes" id="UP000290289"/>
    </source>
</evidence>
<name>A0A498HSQ9_MALDO</name>
<gene>
    <name evidence="2" type="ORF">DVH24_012191</name>
</gene>
<keyword evidence="3" id="KW-1185">Reference proteome</keyword>
<sequence>MTISLRASRRIQHSVEDHSQDQKKNGSFTAKFGMLVQIQFVTWWRRVGCFELREKEELRGRAQGLVSTDEINRSGGSHGNDPERI</sequence>
<dbReference type="AlphaFoldDB" id="A0A498HSQ9"/>
<accession>A0A498HSQ9</accession>
<feature type="region of interest" description="Disordered" evidence="1">
    <location>
        <begin position="1"/>
        <end position="25"/>
    </location>
</feature>
<proteinExistence type="predicted"/>
<evidence type="ECO:0000256" key="1">
    <source>
        <dbReference type="SAM" id="MobiDB-lite"/>
    </source>
</evidence>
<dbReference type="EMBL" id="RDQH01000341">
    <property type="protein sequence ID" value="RXH72507.1"/>
    <property type="molecule type" value="Genomic_DNA"/>
</dbReference>
<feature type="compositionally biased region" description="Basic and acidic residues" evidence="1">
    <location>
        <begin position="13"/>
        <end position="24"/>
    </location>
</feature>
<comment type="caution">
    <text evidence="2">The sequence shown here is derived from an EMBL/GenBank/DDBJ whole genome shotgun (WGS) entry which is preliminary data.</text>
</comment>
<feature type="region of interest" description="Disordered" evidence="1">
    <location>
        <begin position="58"/>
        <end position="85"/>
    </location>
</feature>
<evidence type="ECO:0000313" key="2">
    <source>
        <dbReference type="EMBL" id="RXH72507.1"/>
    </source>
</evidence>